<organism evidence="2 3">
    <name type="scientific">Luteolibacter algae</name>
    <dbReference type="NCBI Taxonomy" id="454151"/>
    <lineage>
        <taxon>Bacteria</taxon>
        <taxon>Pseudomonadati</taxon>
        <taxon>Verrucomicrobiota</taxon>
        <taxon>Verrucomicrobiia</taxon>
        <taxon>Verrucomicrobiales</taxon>
        <taxon>Verrucomicrobiaceae</taxon>
        <taxon>Luteolibacter</taxon>
    </lineage>
</organism>
<gene>
    <name evidence="2" type="ORF">ACFSSA_06470</name>
</gene>
<protein>
    <submittedName>
        <fullName evidence="2">Uncharacterized protein</fullName>
    </submittedName>
</protein>
<dbReference type="RefSeq" id="WP_386819434.1">
    <property type="nucleotide sequence ID" value="NZ_JBHUIT010000006.1"/>
</dbReference>
<comment type="caution">
    <text evidence="2">The sequence shown here is derived from an EMBL/GenBank/DDBJ whole genome shotgun (WGS) entry which is preliminary data.</text>
</comment>
<evidence type="ECO:0000256" key="1">
    <source>
        <dbReference type="SAM" id="SignalP"/>
    </source>
</evidence>
<reference evidence="3" key="1">
    <citation type="journal article" date="2019" name="Int. J. Syst. Evol. Microbiol.">
        <title>The Global Catalogue of Microorganisms (GCM) 10K type strain sequencing project: providing services to taxonomists for standard genome sequencing and annotation.</title>
        <authorList>
            <consortium name="The Broad Institute Genomics Platform"/>
            <consortium name="The Broad Institute Genome Sequencing Center for Infectious Disease"/>
            <person name="Wu L."/>
            <person name="Ma J."/>
        </authorList>
    </citation>
    <scope>NUCLEOTIDE SEQUENCE [LARGE SCALE GENOMIC DNA]</scope>
    <source>
        <strain evidence="3">CGMCC 4.7106</strain>
    </source>
</reference>
<proteinExistence type="predicted"/>
<evidence type="ECO:0000313" key="2">
    <source>
        <dbReference type="EMBL" id="MFD2256311.1"/>
    </source>
</evidence>
<feature type="chain" id="PRO_5046912646" evidence="1">
    <location>
        <begin position="21"/>
        <end position="496"/>
    </location>
</feature>
<dbReference type="PROSITE" id="PS50096">
    <property type="entry name" value="IQ"/>
    <property type="match status" value="1"/>
</dbReference>
<keyword evidence="1" id="KW-0732">Signal</keyword>
<name>A0ABW5D9L7_9BACT</name>
<keyword evidence="3" id="KW-1185">Reference proteome</keyword>
<dbReference type="Proteomes" id="UP001597375">
    <property type="component" value="Unassembled WGS sequence"/>
</dbReference>
<feature type="signal peptide" evidence="1">
    <location>
        <begin position="1"/>
        <end position="20"/>
    </location>
</feature>
<evidence type="ECO:0000313" key="3">
    <source>
        <dbReference type="Proteomes" id="UP001597375"/>
    </source>
</evidence>
<accession>A0ABW5D9L7</accession>
<sequence length="496" mass="55989">MKLFSIVGIALLVLFARVEASDIQQRATGKFQELYQLIDERLKELTEIEKADQNDAQQAYIAQTQQRNHDLLQSLKVQLKKAEHYHKRGNAREARETYERLESQITPLLPADHAIEIIIELADELEKVETTHLTDWYKEITSTMKETQEKALTAEDSADLNDLLLKVAALEMSRPQSSHNVLVTRGSEQLQGIVGFLNNYMKYLDQKNAGNAQGANKILESIRSNFSGVPILTQEQLDEKWLPTTGELSLYQITADILKKVDGPEDLEGAIEAIAKAETNPRLMPGGRDSGSQALHLLESLRKGFAAIENGDVETALKISVSLRNYTARPEYKNAFDRILEMLGQRVLEAKLGTIVDLKADAAVTPSQSAQLDGVLKRLWDDGDYSNIVKLLQLRTDLKLESQQSDYITIKALNNLLAAQRFERANDPISAYVRYREVIEAPADEMIPHDLAVDAIKRLRKDHPQMIKNFDDSALFTKLDELGKQIKMSNLHRGYR</sequence>
<dbReference type="EMBL" id="JBHUIT010000006">
    <property type="protein sequence ID" value="MFD2256311.1"/>
    <property type="molecule type" value="Genomic_DNA"/>
</dbReference>